<evidence type="ECO:0000313" key="2">
    <source>
        <dbReference type="EMBL" id="OBZ91042.1"/>
    </source>
</evidence>
<keyword evidence="3" id="KW-1185">Reference proteome</keyword>
<dbReference type="InParanoid" id="A0A1C7NPJ9"/>
<feature type="region of interest" description="Disordered" evidence="1">
    <location>
        <begin position="209"/>
        <end position="256"/>
    </location>
</feature>
<dbReference type="PANTHER" id="PTHR38406:SF1">
    <property type="entry name" value="TRANSCRIPTIONAL REPRESSOR OPI1"/>
    <property type="match status" value="1"/>
</dbReference>
<dbReference type="AlphaFoldDB" id="A0A1C7NPJ9"/>
<accession>A0A1C7NPJ9</accession>
<gene>
    <name evidence="2" type="primary">ccg-8_1</name>
    <name evidence="2" type="ORF">A0J61_00915</name>
</gene>
<reference evidence="2 3" key="1">
    <citation type="submission" date="2016-03" db="EMBL/GenBank/DDBJ databases">
        <title>Choanephora cucurbitarum.</title>
        <authorList>
            <person name="Min B."/>
            <person name="Park H."/>
            <person name="Park J.-H."/>
            <person name="Shin H.-D."/>
            <person name="Choi I.-G."/>
        </authorList>
    </citation>
    <scope>NUCLEOTIDE SEQUENCE [LARGE SCALE GENOMIC DNA]</scope>
    <source>
        <strain evidence="2 3">KUS-F28377</strain>
    </source>
</reference>
<dbReference type="GO" id="GO:0006357">
    <property type="term" value="P:regulation of transcription by RNA polymerase II"/>
    <property type="evidence" value="ECO:0007669"/>
    <property type="project" value="TreeGrafter"/>
</dbReference>
<feature type="compositionally biased region" description="Low complexity" evidence="1">
    <location>
        <begin position="231"/>
        <end position="240"/>
    </location>
</feature>
<dbReference type="GO" id="GO:0003714">
    <property type="term" value="F:transcription corepressor activity"/>
    <property type="evidence" value="ECO:0007669"/>
    <property type="project" value="InterPro"/>
</dbReference>
<evidence type="ECO:0000313" key="3">
    <source>
        <dbReference type="Proteomes" id="UP000093000"/>
    </source>
</evidence>
<dbReference type="GO" id="GO:0005634">
    <property type="term" value="C:nucleus"/>
    <property type="evidence" value="ECO:0007669"/>
    <property type="project" value="TreeGrafter"/>
</dbReference>
<dbReference type="PANTHER" id="PTHR38406">
    <property type="entry name" value="TRANSCRIPTIONAL REPRESSOR OPI1"/>
    <property type="match status" value="1"/>
</dbReference>
<evidence type="ECO:0000256" key="1">
    <source>
        <dbReference type="SAM" id="MobiDB-lite"/>
    </source>
</evidence>
<dbReference type="Pfam" id="PF08618">
    <property type="entry name" value="Opi1"/>
    <property type="match status" value="2"/>
</dbReference>
<dbReference type="Proteomes" id="UP000093000">
    <property type="component" value="Unassembled WGS sequence"/>
</dbReference>
<dbReference type="GO" id="GO:0008654">
    <property type="term" value="P:phospholipid biosynthetic process"/>
    <property type="evidence" value="ECO:0007669"/>
    <property type="project" value="TreeGrafter"/>
</dbReference>
<proteinExistence type="predicted"/>
<dbReference type="InterPro" id="IPR013927">
    <property type="entry name" value="TF_Opi1_Ccg-8"/>
</dbReference>
<sequence length="460" mass="51350">MTHHQNSPMSITQLVHSSAEEDIIIEDPDVKIAAEVLGDMARLSNETRKSVITLPPLSNPSTTPSSPLPTPTAACFNQDRLSFSSEATMVDEDYQRSLSARQPNFINRVSNIPLVNSALRVYENSKNSSSVMKYGAEMVESLAAPIYDKFGKPALSNVDEWGCKQLDKLEEKYPSYVTPIRETKEDESEDDDAKSATFALSRASLLDSEGIRKRRDSRDDLHTHKSRSRNPSRSTSPHRPYAITAPHYPYRHPRQQTVSRSKWHQIVMHASSAAGTTAAVISEESMKCLKYCLSWLQYASQHIIQQLGLLRNFVSIKEHDAQSSNTLATIKKEIVDTLRKVVDVISRYAGSGLPEQAKVSVRGFILALPTRWAMLNSSKTASPAQSPALKPIQEDVHETSIRLMNFGNESLEMINSVALVFSDTIDRAEIWLNRLRVVGVAGHRKPEHQPSTIDEPMDLS</sequence>
<name>A0A1C7NPJ9_9FUNG</name>
<dbReference type="GO" id="GO:0005783">
    <property type="term" value="C:endoplasmic reticulum"/>
    <property type="evidence" value="ECO:0007669"/>
    <property type="project" value="TreeGrafter"/>
</dbReference>
<protein>
    <submittedName>
        <fullName evidence="2">Clock-controlled protein 8</fullName>
    </submittedName>
</protein>
<dbReference type="GO" id="GO:0030968">
    <property type="term" value="P:endoplasmic reticulum unfolded protein response"/>
    <property type="evidence" value="ECO:0007669"/>
    <property type="project" value="TreeGrafter"/>
</dbReference>
<comment type="caution">
    <text evidence="2">The sequence shown here is derived from an EMBL/GenBank/DDBJ whole genome shotgun (WGS) entry which is preliminary data.</text>
</comment>
<dbReference type="EMBL" id="LUGH01000024">
    <property type="protein sequence ID" value="OBZ91042.1"/>
    <property type="molecule type" value="Genomic_DNA"/>
</dbReference>
<dbReference type="OrthoDB" id="2441642at2759"/>
<organism evidence="2 3">
    <name type="scientific">Choanephora cucurbitarum</name>
    <dbReference type="NCBI Taxonomy" id="101091"/>
    <lineage>
        <taxon>Eukaryota</taxon>
        <taxon>Fungi</taxon>
        <taxon>Fungi incertae sedis</taxon>
        <taxon>Mucoromycota</taxon>
        <taxon>Mucoromycotina</taxon>
        <taxon>Mucoromycetes</taxon>
        <taxon>Mucorales</taxon>
        <taxon>Mucorineae</taxon>
        <taxon>Choanephoraceae</taxon>
        <taxon>Choanephoroideae</taxon>
        <taxon>Choanephora</taxon>
    </lineage>
</organism>
<dbReference type="STRING" id="101091.A0A1C7NPJ9"/>